<dbReference type="InterPro" id="IPR045393">
    <property type="entry name" value="DUF6518"/>
</dbReference>
<dbReference type="AlphaFoldDB" id="E9LIL9"/>
<feature type="transmembrane region" description="Helical" evidence="1">
    <location>
        <begin position="103"/>
        <end position="122"/>
    </location>
</feature>
<dbReference type="Pfam" id="PF20128">
    <property type="entry name" value="DUF6518"/>
    <property type="match status" value="1"/>
</dbReference>
<reference evidence="2" key="1">
    <citation type="journal article" date="2011" name="J. Am. Chem. Soc.">
        <title>Characterization of tiacumicin B biosynthetic gene cluster affording diversified tiacumicin analogues and revealing a tailoring dihalogenase.</title>
        <authorList>
            <person name="Xiao Y."/>
            <person name="Li S."/>
            <person name="Niu S."/>
            <person name="Ma L."/>
            <person name="Zhang G."/>
            <person name="Zhang H."/>
            <person name="Zhang G."/>
            <person name="Ju J."/>
            <person name="Zhang C."/>
        </authorList>
    </citation>
    <scope>NUCLEOTIDE SEQUENCE</scope>
    <source>
        <strain evidence="2">NRRL 18085</strain>
    </source>
</reference>
<proteinExistence type="predicted"/>
<keyword evidence="1" id="KW-1133">Transmembrane helix</keyword>
<feature type="transmembrane region" description="Helical" evidence="1">
    <location>
        <begin position="41"/>
        <end position="59"/>
    </location>
</feature>
<name>E9LIL9_9ACTN</name>
<organism evidence="2">
    <name type="scientific">Dactylosporangium aurantiacum subsp. hamdenensis</name>
    <dbReference type="NCBI Taxonomy" id="703577"/>
    <lineage>
        <taxon>Bacteria</taxon>
        <taxon>Bacillati</taxon>
        <taxon>Actinomycetota</taxon>
        <taxon>Actinomycetes</taxon>
        <taxon>Micromonosporales</taxon>
        <taxon>Micromonosporaceae</taxon>
        <taxon>Dactylosporangium</taxon>
    </lineage>
</organism>
<feature type="transmembrane region" description="Helical" evidence="1">
    <location>
        <begin position="66"/>
        <end position="88"/>
    </location>
</feature>
<feature type="transmembrane region" description="Helical" evidence="1">
    <location>
        <begin position="155"/>
        <end position="173"/>
    </location>
</feature>
<dbReference type="EMBL" id="HQ011923">
    <property type="protein sequence ID" value="ADU86027.1"/>
    <property type="molecule type" value="Genomic_DNA"/>
</dbReference>
<keyword evidence="1" id="KW-0472">Membrane</keyword>
<accession>E9LIL9</accession>
<keyword evidence="1" id="KW-0812">Transmembrane</keyword>
<sequence length="212" mass="21374">MPASTPMAFRSSFLLAALGGVALGSVSLLLNGVLPGDSSRLVNSGAIWVVGAFAAGAVLRDGGWRTWLAGTAVLVGAVAGFYGSLVVFEHRAVSPAVVTGPAGWALVGLAAGPLFATAGAWWRDERRARRVAALCLLGGVFVAEGAYLLASHRPLGEALLVSVAGALVPPVLGRGARDRLYGLIGLVPAAVAGFGGYLVLDAVLDVAFTRAG</sequence>
<feature type="transmembrane region" description="Helical" evidence="1">
    <location>
        <begin position="180"/>
        <end position="200"/>
    </location>
</feature>
<evidence type="ECO:0000256" key="1">
    <source>
        <dbReference type="SAM" id="Phobius"/>
    </source>
</evidence>
<protein>
    <submittedName>
        <fullName evidence="2">Uncharacterized protein</fullName>
    </submittedName>
</protein>
<evidence type="ECO:0000313" key="2">
    <source>
        <dbReference type="EMBL" id="ADU86027.1"/>
    </source>
</evidence>
<feature type="transmembrane region" description="Helical" evidence="1">
    <location>
        <begin position="131"/>
        <end position="149"/>
    </location>
</feature>